<organism evidence="2 3">
    <name type="scientific">Nesidiocoris tenuis</name>
    <dbReference type="NCBI Taxonomy" id="355587"/>
    <lineage>
        <taxon>Eukaryota</taxon>
        <taxon>Metazoa</taxon>
        <taxon>Ecdysozoa</taxon>
        <taxon>Arthropoda</taxon>
        <taxon>Hexapoda</taxon>
        <taxon>Insecta</taxon>
        <taxon>Pterygota</taxon>
        <taxon>Neoptera</taxon>
        <taxon>Paraneoptera</taxon>
        <taxon>Hemiptera</taxon>
        <taxon>Heteroptera</taxon>
        <taxon>Panheteroptera</taxon>
        <taxon>Cimicomorpha</taxon>
        <taxon>Miridae</taxon>
        <taxon>Dicyphina</taxon>
        <taxon>Nesidiocoris</taxon>
    </lineage>
</organism>
<dbReference type="EMBL" id="CADCXU010011250">
    <property type="protein sequence ID" value="CAB0001655.1"/>
    <property type="molecule type" value="Genomic_DNA"/>
</dbReference>
<feature type="non-terminal residue" evidence="2">
    <location>
        <position position="1"/>
    </location>
</feature>
<reference evidence="2 3" key="1">
    <citation type="submission" date="2020-02" db="EMBL/GenBank/DDBJ databases">
        <authorList>
            <person name="Ferguson B K."/>
        </authorList>
    </citation>
    <scope>NUCLEOTIDE SEQUENCE [LARGE SCALE GENOMIC DNA]</scope>
</reference>
<gene>
    <name evidence="2" type="ORF">NTEN_LOCUS7442</name>
</gene>
<accession>A0A6H5GG67</accession>
<proteinExistence type="predicted"/>
<dbReference type="Proteomes" id="UP000479000">
    <property type="component" value="Unassembled WGS sequence"/>
</dbReference>
<name>A0A6H5GG67_9HEMI</name>
<evidence type="ECO:0000313" key="2">
    <source>
        <dbReference type="EMBL" id="CAB0001655.1"/>
    </source>
</evidence>
<dbReference type="OrthoDB" id="3222at2759"/>
<sequence>NRGWKVLVGAAAVRPAAGVRSHLLLEEFLLVCFHSCPPRLDYLALPCLALYQPRPPTRIYLVAVERRSFQNSLLSWESVYGNNDEEKNNFQDAIEVYRSVCGRNYWRGGTNSTPAEVYRTSHLRQNLIGVWMRCYHKIIMVLEQESAIKIFCPSAVRRTPYAVRRTPYAVRRTPYAVRHSSSIHSDEDTYDELEKPRSAYNTLRPLQPGTDVYRPVATQASPTGGQGYCAANMAQANVYGGTSACKVQEPLYGGTKSMYCKSPPLTRANLNRSQSVYSKSTGPPMLHRTENGPPRPGPLVPAQSLYPMRLNSVSSTGTNTVATNQNAQNQQRLGECLGTYLD</sequence>
<keyword evidence="3" id="KW-1185">Reference proteome</keyword>
<protein>
    <submittedName>
        <fullName evidence="2">Uncharacterized protein</fullName>
    </submittedName>
</protein>
<feature type="region of interest" description="Disordered" evidence="1">
    <location>
        <begin position="275"/>
        <end position="297"/>
    </location>
</feature>
<evidence type="ECO:0000256" key="1">
    <source>
        <dbReference type="SAM" id="MobiDB-lite"/>
    </source>
</evidence>
<evidence type="ECO:0000313" key="3">
    <source>
        <dbReference type="Proteomes" id="UP000479000"/>
    </source>
</evidence>
<dbReference type="AlphaFoldDB" id="A0A6H5GG67"/>